<sequence length="263" mass="27526">MVELKLKRSLEKMTRGPTRESPSGDLVEEGKIRTMRSHGQRLGEAPDGAKREDLGAVRSQAGRTSGNASGCPSASGNNVGVANAIGDAVEDLDALGDGASVVGSTDGTRGRTGEDGDAWREVMGLCGELICETHGTLGDAHGALGDTHGAFGDASKAGGMRGYSYGDLGGTDNNLGYVLGGSAQGAGTQFDKDMTKVATQGSQRGRGISTGDSSKVQPAVHKMNFDYASHHETFNKTTVFEGLVRRNSWKTDRQRCQFDSLII</sequence>
<organism evidence="2 3">
    <name type="scientific">Ilex paraguariensis</name>
    <name type="common">yerba mate</name>
    <dbReference type="NCBI Taxonomy" id="185542"/>
    <lineage>
        <taxon>Eukaryota</taxon>
        <taxon>Viridiplantae</taxon>
        <taxon>Streptophyta</taxon>
        <taxon>Embryophyta</taxon>
        <taxon>Tracheophyta</taxon>
        <taxon>Spermatophyta</taxon>
        <taxon>Magnoliopsida</taxon>
        <taxon>eudicotyledons</taxon>
        <taxon>Gunneridae</taxon>
        <taxon>Pentapetalae</taxon>
        <taxon>asterids</taxon>
        <taxon>campanulids</taxon>
        <taxon>Aquifoliales</taxon>
        <taxon>Aquifoliaceae</taxon>
        <taxon>Ilex</taxon>
    </lineage>
</organism>
<gene>
    <name evidence="2" type="ORF">ILEXP_LOCUS29680</name>
</gene>
<feature type="region of interest" description="Disordered" evidence="1">
    <location>
        <begin position="1"/>
        <end position="52"/>
    </location>
</feature>
<reference evidence="2 3" key="1">
    <citation type="submission" date="2024-02" db="EMBL/GenBank/DDBJ databases">
        <authorList>
            <person name="Vignale AGUSTIN F."/>
            <person name="Sosa J E."/>
            <person name="Modenutti C."/>
        </authorList>
    </citation>
    <scope>NUCLEOTIDE SEQUENCE [LARGE SCALE GENOMIC DNA]</scope>
</reference>
<accession>A0ABC8SYJ4</accession>
<protein>
    <submittedName>
        <fullName evidence="2">Uncharacterized protein</fullName>
    </submittedName>
</protein>
<dbReference type="AlphaFoldDB" id="A0ABC8SYJ4"/>
<evidence type="ECO:0000313" key="3">
    <source>
        <dbReference type="Proteomes" id="UP001642360"/>
    </source>
</evidence>
<proteinExistence type="predicted"/>
<feature type="compositionally biased region" description="Basic and acidic residues" evidence="1">
    <location>
        <begin position="1"/>
        <end position="18"/>
    </location>
</feature>
<dbReference type="Proteomes" id="UP001642360">
    <property type="component" value="Unassembled WGS sequence"/>
</dbReference>
<evidence type="ECO:0000256" key="1">
    <source>
        <dbReference type="SAM" id="MobiDB-lite"/>
    </source>
</evidence>
<comment type="caution">
    <text evidence="2">The sequence shown here is derived from an EMBL/GenBank/DDBJ whole genome shotgun (WGS) entry which is preliminary data.</text>
</comment>
<evidence type="ECO:0000313" key="2">
    <source>
        <dbReference type="EMBL" id="CAK9160890.1"/>
    </source>
</evidence>
<keyword evidence="3" id="KW-1185">Reference proteome</keyword>
<name>A0ABC8SYJ4_9AQUA</name>
<dbReference type="EMBL" id="CAUOFW020003602">
    <property type="protein sequence ID" value="CAK9160890.1"/>
    <property type="molecule type" value="Genomic_DNA"/>
</dbReference>